<keyword evidence="2" id="KW-1185">Reference proteome</keyword>
<dbReference type="InterPro" id="IPR036412">
    <property type="entry name" value="HAD-like_sf"/>
</dbReference>
<dbReference type="SFLD" id="SFLDS00003">
    <property type="entry name" value="Haloacid_Dehalogenase"/>
    <property type="match status" value="1"/>
</dbReference>
<dbReference type="Pfam" id="PF13419">
    <property type="entry name" value="HAD_2"/>
    <property type="match status" value="1"/>
</dbReference>
<dbReference type="InterPro" id="IPR023214">
    <property type="entry name" value="HAD_sf"/>
</dbReference>
<dbReference type="NCBIfam" id="TIGR01509">
    <property type="entry name" value="HAD-SF-IA-v3"/>
    <property type="match status" value="1"/>
</dbReference>
<sequence length="221" mass="24464">MAKAYKGIIFDMDGLLFDTELVYYQAQKAVAPKYGLTNYTKEYYLQYVGQSDKEFHPALYRDFADAGEKNVKGFIEESYVKVEELFSAGSVPLKPGVLELLAYFKENNIPCVIASSNFRRYIDVLVASKNIGEYFVDIVSAEDVKNAKPAPEIVLKAAKVLAVDPSECLMFEDSANGIKASHGAGVDVIMVPDLIEPTPALEEMTLAILDSLHDVPAYLEK</sequence>
<organism evidence="1 2">
    <name type="scientific">Vagococcus coleopterorum</name>
    <dbReference type="NCBI Taxonomy" id="2714946"/>
    <lineage>
        <taxon>Bacteria</taxon>
        <taxon>Bacillati</taxon>
        <taxon>Bacillota</taxon>
        <taxon>Bacilli</taxon>
        <taxon>Lactobacillales</taxon>
        <taxon>Enterococcaceae</taxon>
        <taxon>Vagococcus</taxon>
    </lineage>
</organism>
<dbReference type="Gene3D" id="3.40.50.1000">
    <property type="entry name" value="HAD superfamily/HAD-like"/>
    <property type="match status" value="1"/>
</dbReference>
<gene>
    <name evidence="1" type="ORF">G7081_07395</name>
</gene>
<reference evidence="1 2" key="1">
    <citation type="submission" date="2020-03" db="EMBL/GenBank/DDBJ databases">
        <title>Vagococcus sp. nov., isolated from beetles.</title>
        <authorList>
            <person name="Hyun D.-W."/>
            <person name="Bae J.-W."/>
        </authorList>
    </citation>
    <scope>NUCLEOTIDE SEQUENCE [LARGE SCALE GENOMIC DNA]</scope>
    <source>
        <strain evidence="1 2">HDW17A</strain>
    </source>
</reference>
<protein>
    <submittedName>
        <fullName evidence="1">HAD family phosphatase</fullName>
    </submittedName>
</protein>
<dbReference type="SUPFAM" id="SSF56784">
    <property type="entry name" value="HAD-like"/>
    <property type="match status" value="1"/>
</dbReference>
<dbReference type="Gene3D" id="1.10.150.240">
    <property type="entry name" value="Putative phosphatase, domain 2"/>
    <property type="match status" value="1"/>
</dbReference>
<dbReference type="InterPro" id="IPR023198">
    <property type="entry name" value="PGP-like_dom2"/>
</dbReference>
<dbReference type="SFLD" id="SFLDG01135">
    <property type="entry name" value="C1.5.6:_HAD__Beta-PGM__Phospha"/>
    <property type="match status" value="1"/>
</dbReference>
<dbReference type="EMBL" id="CP049886">
    <property type="protein sequence ID" value="QIL46910.1"/>
    <property type="molecule type" value="Genomic_DNA"/>
</dbReference>
<dbReference type="RefSeq" id="WP_166008297.1">
    <property type="nucleotide sequence ID" value="NZ_CP049886.1"/>
</dbReference>
<dbReference type="InterPro" id="IPR006439">
    <property type="entry name" value="HAD-SF_hydro_IA"/>
</dbReference>
<proteinExistence type="predicted"/>
<dbReference type="InterPro" id="IPR041492">
    <property type="entry name" value="HAD_2"/>
</dbReference>
<dbReference type="PANTHER" id="PTHR18901:SF38">
    <property type="entry name" value="PSEUDOURIDINE-5'-PHOSPHATASE"/>
    <property type="match status" value="1"/>
</dbReference>
<dbReference type="PANTHER" id="PTHR18901">
    <property type="entry name" value="2-DEOXYGLUCOSE-6-PHOSPHATE PHOSPHATASE 2"/>
    <property type="match status" value="1"/>
</dbReference>
<dbReference type="Proteomes" id="UP000500890">
    <property type="component" value="Chromosome"/>
</dbReference>
<dbReference type="KEGG" id="vah:G7081_07395"/>
<dbReference type="CDD" id="cd07505">
    <property type="entry name" value="HAD_BPGM-like"/>
    <property type="match status" value="1"/>
</dbReference>
<dbReference type="SFLD" id="SFLDG01129">
    <property type="entry name" value="C1.5:_HAD__Beta-PGM__Phosphata"/>
    <property type="match status" value="1"/>
</dbReference>
<name>A0A6G8APK8_9ENTE</name>
<evidence type="ECO:0000313" key="1">
    <source>
        <dbReference type="EMBL" id="QIL46910.1"/>
    </source>
</evidence>
<evidence type="ECO:0000313" key="2">
    <source>
        <dbReference type="Proteomes" id="UP000500890"/>
    </source>
</evidence>
<dbReference type="AlphaFoldDB" id="A0A6G8APK8"/>
<accession>A0A6G8APK8</accession>